<keyword evidence="4" id="KW-1185">Reference proteome</keyword>
<feature type="transmembrane region" description="Helical" evidence="1">
    <location>
        <begin position="21"/>
        <end position="43"/>
    </location>
</feature>
<dbReference type="Proteomes" id="UP001321249">
    <property type="component" value="Unassembled WGS sequence"/>
</dbReference>
<protein>
    <submittedName>
        <fullName evidence="3">Uncharacterized protein</fullName>
    </submittedName>
</protein>
<evidence type="ECO:0000313" key="3">
    <source>
        <dbReference type="EMBL" id="WFG38229.1"/>
    </source>
</evidence>
<dbReference type="AlphaFoldDB" id="A0AAJ5ZBH9"/>
<reference evidence="4" key="3">
    <citation type="submission" date="2023-06" db="EMBL/GenBank/DDBJ databases">
        <title>Pangenomics reveal diversification of enzyme families and niche specialization in globally abundant SAR202 bacteria.</title>
        <authorList>
            <person name="Saw J.H.W."/>
        </authorList>
    </citation>
    <scope>NUCLEOTIDE SEQUENCE [LARGE SCALE GENOMIC DNA]</scope>
    <source>
        <strain evidence="4">JH1073</strain>
    </source>
</reference>
<reference evidence="4 5" key="1">
    <citation type="submission" date="2019-11" db="EMBL/GenBank/DDBJ databases">
        <authorList>
            <person name="Cho J.-C."/>
        </authorList>
    </citation>
    <scope>NUCLEOTIDE SEQUENCE [LARGE SCALE GENOMIC DNA]</scope>
    <source>
        <strain evidence="3 4">JH1073</strain>
        <strain evidence="2 5">JH702</strain>
    </source>
</reference>
<sequence length="188" mass="20717">MDLSFENDTSRKARFKRELRNPSLLTVVLIVLAVLVVVLGPFVPGWVNTTQHSFDAIARTKERNESSMKSIGVIVPAQIAPWMSSKVDTMIAAEGPLDWQVVSFRSGPCKPENLSQLPESKYSTSIATACNEIDDIQQLYSGSCFLASDCNVPEQAKEELELAIGKVWDAFSDAGFVLSYEQIEMVAP</sequence>
<dbReference type="Proteomes" id="UP001219901">
    <property type="component" value="Chromosome"/>
</dbReference>
<evidence type="ECO:0000313" key="4">
    <source>
        <dbReference type="Proteomes" id="UP001219901"/>
    </source>
</evidence>
<evidence type="ECO:0000256" key="1">
    <source>
        <dbReference type="SAM" id="Phobius"/>
    </source>
</evidence>
<keyword evidence="1" id="KW-0812">Transmembrane</keyword>
<accession>A0AAJ5ZBH9</accession>
<dbReference type="EMBL" id="CP046147">
    <property type="protein sequence ID" value="WFG38229.1"/>
    <property type="molecule type" value="Genomic_DNA"/>
</dbReference>
<evidence type="ECO:0000313" key="5">
    <source>
        <dbReference type="Proteomes" id="UP001321249"/>
    </source>
</evidence>
<keyword evidence="1" id="KW-1133">Transmembrane helix</keyword>
<dbReference type="EMBL" id="WMBE01000002">
    <property type="protein sequence ID" value="MDG0866807.1"/>
    <property type="molecule type" value="Genomic_DNA"/>
</dbReference>
<dbReference type="RefSeq" id="WP_342824548.1">
    <property type="nucleotide sequence ID" value="NZ_CP046146.1"/>
</dbReference>
<evidence type="ECO:0000313" key="2">
    <source>
        <dbReference type="EMBL" id="MDG0866807.1"/>
    </source>
</evidence>
<organism evidence="3 4">
    <name type="scientific">Candidatus Lucifugimonas marina</name>
    <dbReference type="NCBI Taxonomy" id="3038979"/>
    <lineage>
        <taxon>Bacteria</taxon>
        <taxon>Bacillati</taxon>
        <taxon>Chloroflexota</taxon>
        <taxon>Dehalococcoidia</taxon>
        <taxon>SAR202 cluster</taxon>
        <taxon>Candidatus Lucifugimonadales</taxon>
        <taxon>Candidatus Lucifugimonadaceae</taxon>
        <taxon>Candidatus Lucifugimonas</taxon>
    </lineage>
</organism>
<keyword evidence="1" id="KW-0472">Membrane</keyword>
<name>A0AAJ5ZBH9_9CHLR</name>
<proteinExistence type="predicted"/>
<gene>
    <name evidence="2" type="ORF">GKO46_06925</name>
    <name evidence="3" type="ORF">GKO48_00930</name>
</gene>
<reference evidence="3" key="2">
    <citation type="journal article" date="2023" name="Nat. Commun.">
        <title>Cultivation of marine bacteria of the SAR202 clade.</title>
        <authorList>
            <person name="Lim Y."/>
            <person name="Seo J.H."/>
            <person name="Giovannoni S.J."/>
            <person name="Kang I."/>
            <person name="Cho J.C."/>
        </authorList>
    </citation>
    <scope>NUCLEOTIDE SEQUENCE</scope>
    <source>
        <strain evidence="3">JH1073</strain>
    </source>
</reference>